<dbReference type="SUPFAM" id="SSF48371">
    <property type="entry name" value="ARM repeat"/>
    <property type="match status" value="1"/>
</dbReference>
<evidence type="ECO:0000256" key="10">
    <source>
        <dbReference type="PROSITE-ProRule" id="PRU00175"/>
    </source>
</evidence>
<dbReference type="InterPro" id="IPR024763">
    <property type="entry name" value="VPS11_C"/>
</dbReference>
<evidence type="ECO:0000256" key="11">
    <source>
        <dbReference type="PROSITE-ProRule" id="PRU01006"/>
    </source>
</evidence>
<feature type="coiled-coil region" evidence="12">
    <location>
        <begin position="899"/>
        <end position="933"/>
    </location>
</feature>
<dbReference type="Pfam" id="PF12451">
    <property type="entry name" value="VPS11_C"/>
    <property type="match status" value="1"/>
</dbReference>
<gene>
    <name evidence="15" type="ORF">BJ085DRAFT_38941</name>
</gene>
<name>A0A4P9ZLW6_9FUNG</name>
<dbReference type="InterPro" id="IPR011990">
    <property type="entry name" value="TPR-like_helical_dom_sf"/>
</dbReference>
<dbReference type="InterPro" id="IPR057307">
    <property type="entry name" value="PEP5_VPS11_N"/>
</dbReference>
<evidence type="ECO:0000256" key="8">
    <source>
        <dbReference type="ARBA" id="ARBA00029433"/>
    </source>
</evidence>
<feature type="compositionally biased region" description="Low complexity" evidence="13">
    <location>
        <begin position="697"/>
        <end position="712"/>
    </location>
</feature>
<feature type="region of interest" description="Disordered" evidence="13">
    <location>
        <begin position="37"/>
        <end position="79"/>
    </location>
</feature>
<dbReference type="CDD" id="cd16688">
    <property type="entry name" value="RING-H2_Vps11"/>
    <property type="match status" value="1"/>
</dbReference>
<dbReference type="OrthoDB" id="26184at2759"/>
<dbReference type="GO" id="GO:0007032">
    <property type="term" value="P:endosome organization"/>
    <property type="evidence" value="ECO:0007669"/>
    <property type="project" value="TreeGrafter"/>
</dbReference>
<comment type="subcellular location">
    <subcellularLocation>
        <location evidence="8">Endomembrane system</location>
        <topology evidence="8">Peripheral membrane protein</topology>
        <orientation evidence="8">Cytoplasmic side</orientation>
    </subcellularLocation>
    <subcellularLocation>
        <location evidence="9">Vacuole membrane</location>
        <topology evidence="9">Peripheral membrane protein</topology>
        <orientation evidence="9">Cytoplasmic side</orientation>
    </subcellularLocation>
</comment>
<evidence type="ECO:0000256" key="3">
    <source>
        <dbReference type="ARBA" id="ARBA00022723"/>
    </source>
</evidence>
<keyword evidence="2 9" id="KW-0813">Transport</keyword>
<dbReference type="Pfam" id="PF17122">
    <property type="entry name" value="zf-C3H2C3"/>
    <property type="match status" value="1"/>
</dbReference>
<dbReference type="EC" id="2.3.2.27" evidence="9"/>
<dbReference type="AlphaFoldDB" id="A0A4P9ZLW6"/>
<dbReference type="GO" id="GO:0033263">
    <property type="term" value="C:CORVET complex"/>
    <property type="evidence" value="ECO:0007669"/>
    <property type="project" value="UniProtKB-UniRule"/>
</dbReference>
<comment type="subunit">
    <text evidence="9">Component of the homotypic vacuole fusion and vacuole protein sorting (HOPS) complex. Component of the class C core vacuole/endosome tethering (CORVET) complex.</text>
</comment>
<keyword evidence="3" id="KW-0479">Metal-binding</keyword>
<evidence type="ECO:0000256" key="12">
    <source>
        <dbReference type="SAM" id="Coils"/>
    </source>
</evidence>
<evidence type="ECO:0000313" key="15">
    <source>
        <dbReference type="EMBL" id="RKP34153.1"/>
    </source>
</evidence>
<feature type="region of interest" description="Disordered" evidence="13">
    <location>
        <begin position="690"/>
        <end position="714"/>
    </location>
</feature>
<dbReference type="InterPro" id="IPR057308">
    <property type="entry name" value="CHCR_PEP5_VPS11"/>
</dbReference>
<evidence type="ECO:0000259" key="14">
    <source>
        <dbReference type="PROSITE" id="PS50089"/>
    </source>
</evidence>
<dbReference type="GO" id="GO:0030674">
    <property type="term" value="F:protein-macromolecule adaptor activity"/>
    <property type="evidence" value="ECO:0007669"/>
    <property type="project" value="TreeGrafter"/>
</dbReference>
<dbReference type="InterPro" id="IPR001841">
    <property type="entry name" value="Znf_RING"/>
</dbReference>
<feature type="domain" description="RING-type" evidence="14">
    <location>
        <begin position="942"/>
        <end position="977"/>
    </location>
</feature>
<keyword evidence="9" id="KW-0808">Transferase</keyword>
<keyword evidence="5" id="KW-0862">Zinc</keyword>
<keyword evidence="12" id="KW-0175">Coiled coil</keyword>
<dbReference type="PANTHER" id="PTHR23323">
    <property type="entry name" value="VACUOLAR PROTEIN SORTING-ASSOCIATED PROTEIN"/>
    <property type="match status" value="1"/>
</dbReference>
<dbReference type="STRING" id="215637.A0A4P9ZLW6"/>
<evidence type="ECO:0000256" key="9">
    <source>
        <dbReference type="PIRNR" id="PIRNR007860"/>
    </source>
</evidence>
<feature type="region of interest" description="Disordered" evidence="13">
    <location>
        <begin position="229"/>
        <end position="261"/>
    </location>
</feature>
<comment type="similarity">
    <text evidence="1 9">Belongs to the VPS11 family.</text>
</comment>
<evidence type="ECO:0000256" key="4">
    <source>
        <dbReference type="ARBA" id="ARBA00022771"/>
    </source>
</evidence>
<evidence type="ECO:0000256" key="1">
    <source>
        <dbReference type="ARBA" id="ARBA00007070"/>
    </source>
</evidence>
<accession>A0A4P9ZLW6</accession>
<dbReference type="InterPro" id="IPR016528">
    <property type="entry name" value="VPS11"/>
</dbReference>
<organism evidence="15 16">
    <name type="scientific">Dimargaris cristalligena</name>
    <dbReference type="NCBI Taxonomy" id="215637"/>
    <lineage>
        <taxon>Eukaryota</taxon>
        <taxon>Fungi</taxon>
        <taxon>Fungi incertae sedis</taxon>
        <taxon>Zoopagomycota</taxon>
        <taxon>Kickxellomycotina</taxon>
        <taxon>Dimargaritomycetes</taxon>
        <taxon>Dimargaritales</taxon>
        <taxon>Dimargaritaceae</taxon>
        <taxon>Dimargaris</taxon>
    </lineage>
</organism>
<keyword evidence="16" id="KW-1185">Reference proteome</keyword>
<dbReference type="Pfam" id="PF23341">
    <property type="entry name" value="PEP5_VPS11_N"/>
    <property type="match status" value="1"/>
</dbReference>
<dbReference type="SUPFAM" id="SSF101898">
    <property type="entry name" value="NHL repeat"/>
    <property type="match status" value="1"/>
</dbReference>
<dbReference type="GO" id="GO:0006886">
    <property type="term" value="P:intracellular protein transport"/>
    <property type="evidence" value="ECO:0007669"/>
    <property type="project" value="UniProtKB-UniRule"/>
</dbReference>
<sequence length="1033" mass="115793">MTNTFRLRRFNFFVQEEIPQLPAVFSEPDLLITSTEGQPGVVLDSSPPPLPTSPPTDGQSGTANSANESGPHHTNKAWTTTTDQQGGFLFLGSVRTNTVHVVDPKFTVRSFAVPAPQDDCRLTHLKCIPEANALITINEFESVVSRPPLIRVWPLDRVFHANYQPVMVTLQYFPVTPFPVTTFDVHPSLGQWAFGFANGLVVLGRGDLGRHHGQLKQKILHEATEPITGLAFTSPPGEGDSNDTANNRRPPPPPSASSPTLLYTTTTSQTLVFNTTHSQREIKTLLDQEGCALRACYTNARGELVVAREEAIYFYSPEGRGPCFAIEGPKVLVRSFKDYVIILTNPDADSQSGLHWLYGASGPTGGDVPTSLVPTPMVSAPNLTLQVLDMRNKLVAFSGNFAAAQVQVISEWGGIFVVVQSPESASTESTELYRLEEKSLTQKLDILYKQNLYPLAIKLATHHRYNQGSISEIYRRYGDYLYSQDDYDGAMDQYLQTVGYVEPSYVIRKFLDAQRLHHLTSYLETLHEQGLATADHTTLLLNCYTKLKDEARLSRFLQQGGTDLQFDVDTAIKVCRQAGYADHALALARRFNQHGVYLEIQIEDIGNLNEAVDYLRHGTFDASERVEYLTRYGQRLLDQLPDQTTQLFIDTCTRIEPNTTPPSPRPFLSVFINHPQNLIQFLETVSKRRWHSGSERTAPNTPASTAADADAGPAEDETLADRKVVWLTLLELHLEEWEHFTRLATSATPSSDSGDSAAGRQTAAKKVMALLQDRDVDYDWDQAFTLCDMVQFDQGTTWLYESRQMYQELFQFYMDRDDVETVLQLLDKLGTKEPSLYTQTLNYIVSSSTTLTTHADELQPLLAKIERLGLLPPLEVVQILSRHSVAKLGLVKEFLLRSLRSERAQADQDQRLIESYREETEAMRQDIRRLQTTPIVFQATQCSSCQTPLDLPAIHFLCRHSYHQRCLGEAEEECPRCATENRMVAEVIRSQEAAAGQHDRFLAKLEDAPEGFDVIAEYFSKGTFSEIGPVDVP</sequence>
<dbReference type="GO" id="GO:0006904">
    <property type="term" value="P:vesicle docking involved in exocytosis"/>
    <property type="evidence" value="ECO:0007669"/>
    <property type="project" value="TreeGrafter"/>
</dbReference>
<dbReference type="PROSITE" id="PS50236">
    <property type="entry name" value="CHCR"/>
    <property type="match status" value="1"/>
</dbReference>
<evidence type="ECO:0000256" key="6">
    <source>
        <dbReference type="ARBA" id="ARBA00022927"/>
    </source>
</evidence>
<proteinExistence type="inferred from homology"/>
<dbReference type="PANTHER" id="PTHR23323:SF24">
    <property type="entry name" value="VACUOLAR PROTEIN SORTING-ASSOCIATED PROTEIN 11 HOMOLOG"/>
    <property type="match status" value="1"/>
</dbReference>
<dbReference type="InterPro" id="IPR000547">
    <property type="entry name" value="Clathrin_H-chain/VPS_repeat"/>
</dbReference>
<dbReference type="GO" id="GO:0061630">
    <property type="term" value="F:ubiquitin protein ligase activity"/>
    <property type="evidence" value="ECO:0007669"/>
    <property type="project" value="UniProtKB-EC"/>
</dbReference>
<dbReference type="GO" id="GO:0030897">
    <property type="term" value="C:HOPS complex"/>
    <property type="evidence" value="ECO:0007669"/>
    <property type="project" value="UniProtKB-UniRule"/>
</dbReference>
<keyword evidence="9" id="KW-0833">Ubl conjugation pathway</keyword>
<keyword evidence="7 9" id="KW-0472">Membrane</keyword>
<dbReference type="Proteomes" id="UP000268162">
    <property type="component" value="Unassembled WGS sequence"/>
</dbReference>
<dbReference type="GO" id="GO:0048284">
    <property type="term" value="P:organelle fusion"/>
    <property type="evidence" value="ECO:0007669"/>
    <property type="project" value="TreeGrafter"/>
</dbReference>
<dbReference type="GO" id="GO:0008270">
    <property type="term" value="F:zinc ion binding"/>
    <property type="evidence" value="ECO:0007669"/>
    <property type="project" value="UniProtKB-KW"/>
</dbReference>
<evidence type="ECO:0000256" key="2">
    <source>
        <dbReference type="ARBA" id="ARBA00022448"/>
    </source>
</evidence>
<dbReference type="Gene3D" id="1.25.40.10">
    <property type="entry name" value="Tetratricopeptide repeat domain"/>
    <property type="match status" value="1"/>
</dbReference>
<dbReference type="SUPFAM" id="SSF57850">
    <property type="entry name" value="RING/U-box"/>
    <property type="match status" value="1"/>
</dbReference>
<comment type="catalytic activity">
    <reaction evidence="9">
        <text>S-ubiquitinyl-[E2 ubiquitin-conjugating enzyme]-L-cysteine + [acceptor protein]-L-lysine = [E2 ubiquitin-conjugating enzyme]-L-cysteine + N(6)-ubiquitinyl-[acceptor protein]-L-lysine.</text>
        <dbReference type="EC" id="2.3.2.27"/>
    </reaction>
</comment>
<dbReference type="InterPro" id="IPR016024">
    <property type="entry name" value="ARM-type_fold"/>
</dbReference>
<evidence type="ECO:0000256" key="13">
    <source>
        <dbReference type="SAM" id="MobiDB-lite"/>
    </source>
</evidence>
<dbReference type="PIRSF" id="PIRSF007860">
    <property type="entry name" value="VPS11"/>
    <property type="match status" value="1"/>
</dbReference>
<evidence type="ECO:0000313" key="16">
    <source>
        <dbReference type="Proteomes" id="UP000268162"/>
    </source>
</evidence>
<keyword evidence="6 9" id="KW-0653">Protein transport</keyword>
<feature type="compositionally biased region" description="Polar residues" evidence="13">
    <location>
        <begin position="59"/>
        <end position="68"/>
    </location>
</feature>
<dbReference type="PROSITE" id="PS50089">
    <property type="entry name" value="ZF_RING_2"/>
    <property type="match status" value="1"/>
</dbReference>
<evidence type="ECO:0000256" key="7">
    <source>
        <dbReference type="ARBA" id="ARBA00023136"/>
    </source>
</evidence>
<dbReference type="GO" id="GO:0000329">
    <property type="term" value="C:fungal-type vacuole membrane"/>
    <property type="evidence" value="ECO:0007669"/>
    <property type="project" value="UniProtKB-UniRule"/>
</dbReference>
<feature type="repeat" description="CHCR" evidence="11">
    <location>
        <begin position="494"/>
        <end position="645"/>
    </location>
</feature>
<protein>
    <recommendedName>
        <fullName evidence="9">E3 ubiquitin-protein ligase PEP5</fullName>
        <ecNumber evidence="9">2.3.2.27</ecNumber>
    </recommendedName>
</protein>
<keyword evidence="9" id="KW-0926">Vacuole</keyword>
<reference evidence="16" key="1">
    <citation type="journal article" date="2018" name="Nat. Microbiol.">
        <title>Leveraging single-cell genomics to expand the fungal tree of life.</title>
        <authorList>
            <person name="Ahrendt S.R."/>
            <person name="Quandt C.A."/>
            <person name="Ciobanu D."/>
            <person name="Clum A."/>
            <person name="Salamov A."/>
            <person name="Andreopoulos B."/>
            <person name="Cheng J.F."/>
            <person name="Woyke T."/>
            <person name="Pelin A."/>
            <person name="Henrissat B."/>
            <person name="Reynolds N.K."/>
            <person name="Benny G.L."/>
            <person name="Smith M.E."/>
            <person name="James T.Y."/>
            <person name="Grigoriev I.V."/>
        </authorList>
    </citation>
    <scope>NUCLEOTIDE SEQUENCE [LARGE SCALE GENOMIC DNA]</scope>
    <source>
        <strain evidence="16">RSA 468</strain>
    </source>
</reference>
<dbReference type="EMBL" id="ML003338">
    <property type="protein sequence ID" value="RKP34153.1"/>
    <property type="molecule type" value="Genomic_DNA"/>
</dbReference>
<dbReference type="Pfam" id="PF23356">
    <property type="entry name" value="TPR_PEP5_VPS11"/>
    <property type="match status" value="2"/>
</dbReference>
<evidence type="ECO:0000256" key="5">
    <source>
        <dbReference type="ARBA" id="ARBA00022833"/>
    </source>
</evidence>
<dbReference type="GO" id="GO:0007033">
    <property type="term" value="P:vacuole organization"/>
    <property type="evidence" value="ECO:0007669"/>
    <property type="project" value="TreeGrafter"/>
</dbReference>
<keyword evidence="4 10" id="KW-0863">Zinc-finger</keyword>